<gene>
    <name evidence="1" type="ORF">F7D25_08025</name>
</gene>
<protein>
    <submittedName>
        <fullName evidence="1">Nucleotidyl transferase AbiEii/AbiGii toxin family protein</fullName>
    </submittedName>
</protein>
<dbReference type="Gene3D" id="3.10.450.620">
    <property type="entry name" value="JHP933, nucleotidyltransferase-like core domain"/>
    <property type="match status" value="1"/>
</dbReference>
<dbReference type="Proteomes" id="UP000477980">
    <property type="component" value="Unassembled WGS sequence"/>
</dbReference>
<dbReference type="RefSeq" id="WP_153090778.1">
    <property type="nucleotide sequence ID" value="NZ_VZAH01000078.1"/>
</dbReference>
<accession>A0A6G1VLI0</accession>
<proteinExistence type="predicted"/>
<sequence>MLSYDTIEFHTLELLKSLMQESAFSAMRLVGGTALALQYGHRQSIDLDFFGDLKCEKSETKNILSQYGKVTVLKETETIRIYVIDGIKVDFVHYSCYPWLTPAVIEDGLRLASPQDIAAMKVNAIEGRGTRKDFVDVYFLLKHFKLSELLEFYKQKYPEYSFFRALMSLTYFDDAEQQPMPKMLNSTSWDVMKQKIIAEVKRIK</sequence>
<reference evidence="1 2" key="1">
    <citation type="submission" date="2019-09" db="EMBL/GenBank/DDBJ databases">
        <title>Distinct polysaccharide growth profiles of human intestinal Prevotella copri isolates.</title>
        <authorList>
            <person name="Fehlner-Peach H."/>
            <person name="Magnabosco C."/>
            <person name="Raghavan V."/>
            <person name="Scher J.U."/>
            <person name="Tett A."/>
            <person name="Cox L.M."/>
            <person name="Gottsegen C."/>
            <person name="Watters A."/>
            <person name="Wiltshire- Gordon J.D."/>
            <person name="Segata N."/>
            <person name="Bonneau R."/>
            <person name="Littman D.R."/>
        </authorList>
    </citation>
    <scope>NUCLEOTIDE SEQUENCE [LARGE SCALE GENOMIC DNA]</scope>
    <source>
        <strain evidence="2">iAA917</strain>
    </source>
</reference>
<keyword evidence="1" id="KW-0808">Transferase</keyword>
<dbReference type="GO" id="GO:0016740">
    <property type="term" value="F:transferase activity"/>
    <property type="evidence" value="ECO:0007669"/>
    <property type="project" value="UniProtKB-KW"/>
</dbReference>
<evidence type="ECO:0000313" key="1">
    <source>
        <dbReference type="EMBL" id="MQP14357.1"/>
    </source>
</evidence>
<evidence type="ECO:0000313" key="2">
    <source>
        <dbReference type="Proteomes" id="UP000477980"/>
    </source>
</evidence>
<dbReference type="EMBL" id="VZAH01000078">
    <property type="protein sequence ID" value="MQP14357.1"/>
    <property type="molecule type" value="Genomic_DNA"/>
</dbReference>
<name>A0A6G1VLI0_9BACT</name>
<dbReference type="OrthoDB" id="9796281at2"/>
<dbReference type="AlphaFoldDB" id="A0A6G1VLI0"/>
<dbReference type="Pfam" id="PF08843">
    <property type="entry name" value="AbiEii"/>
    <property type="match status" value="1"/>
</dbReference>
<dbReference type="InterPro" id="IPR014942">
    <property type="entry name" value="AbiEii"/>
</dbReference>
<organism evidence="1 2">
    <name type="scientific">Segatella copri</name>
    <dbReference type="NCBI Taxonomy" id="165179"/>
    <lineage>
        <taxon>Bacteria</taxon>
        <taxon>Pseudomonadati</taxon>
        <taxon>Bacteroidota</taxon>
        <taxon>Bacteroidia</taxon>
        <taxon>Bacteroidales</taxon>
        <taxon>Prevotellaceae</taxon>
        <taxon>Segatella</taxon>
    </lineage>
</organism>
<comment type="caution">
    <text evidence="1">The sequence shown here is derived from an EMBL/GenBank/DDBJ whole genome shotgun (WGS) entry which is preliminary data.</text>
</comment>